<evidence type="ECO:0000313" key="3">
    <source>
        <dbReference type="Proteomes" id="UP000030437"/>
    </source>
</evidence>
<accession>A0A0A3IFI7</accession>
<keyword evidence="1" id="KW-0175">Coiled coil</keyword>
<dbReference type="AlphaFoldDB" id="A0A0A3IFI7"/>
<name>A0A0A3IFI7_9BACI</name>
<sequence length="124" mass="14314">MYRTTEERLRALEQEIARQAFQIQLLQNLAANHEKYALYQYVISSNMSENTFYSLQHLTEQYEKRFENGENFSLIDFIADFKAVLTKDGLFLTSSELSELVPKWLGGANGGIGFSASLHHYFYG</sequence>
<dbReference type="InterPro" id="IPR035945">
    <property type="entry name" value="YhaI-like_sf"/>
</dbReference>
<proteinExistence type="predicted"/>
<comment type="caution">
    <text evidence="2">The sequence shown here is derived from an EMBL/GenBank/DDBJ whole genome shotgun (WGS) entry which is preliminary data.</text>
</comment>
<evidence type="ECO:0000313" key="2">
    <source>
        <dbReference type="EMBL" id="KGR82220.1"/>
    </source>
</evidence>
<reference evidence="2 3" key="1">
    <citation type="submission" date="2014-02" db="EMBL/GenBank/DDBJ databases">
        <title>Draft genome sequence of Lysinibacillus odysseyi NBRC 100172.</title>
        <authorList>
            <person name="Zhang F."/>
            <person name="Wang G."/>
            <person name="Zhang L."/>
        </authorList>
    </citation>
    <scope>NUCLEOTIDE SEQUENCE [LARGE SCALE GENOMIC DNA]</scope>
    <source>
        <strain evidence="2 3">NBRC 100172</strain>
    </source>
</reference>
<protein>
    <submittedName>
        <fullName evidence="2">Uncharacterized protein</fullName>
    </submittedName>
</protein>
<dbReference type="eggNOG" id="ENOG502ZEVX">
    <property type="taxonomic scope" value="Bacteria"/>
</dbReference>
<dbReference type="Gene3D" id="1.10.3750.10">
    <property type="entry name" value="YhaI-like"/>
    <property type="match status" value="1"/>
</dbReference>
<keyword evidence="3" id="KW-1185">Reference proteome</keyword>
<evidence type="ECO:0000256" key="1">
    <source>
        <dbReference type="SAM" id="Coils"/>
    </source>
</evidence>
<dbReference type="EMBL" id="JPVP01000060">
    <property type="protein sequence ID" value="KGR82220.1"/>
    <property type="molecule type" value="Genomic_DNA"/>
</dbReference>
<feature type="coiled-coil region" evidence="1">
    <location>
        <begin position="2"/>
        <end position="29"/>
    </location>
</feature>
<dbReference type="RefSeq" id="WP_036159505.1">
    <property type="nucleotide sequence ID" value="NZ_AVCX01000001.1"/>
</dbReference>
<gene>
    <name evidence="2" type="ORF">CD32_23370</name>
</gene>
<dbReference type="Proteomes" id="UP000030437">
    <property type="component" value="Unassembled WGS sequence"/>
</dbReference>
<organism evidence="2 3">
    <name type="scientific">Lysinibacillus odysseyi 34hs-1 = NBRC 100172</name>
    <dbReference type="NCBI Taxonomy" id="1220589"/>
    <lineage>
        <taxon>Bacteria</taxon>
        <taxon>Bacillati</taxon>
        <taxon>Bacillota</taxon>
        <taxon>Bacilli</taxon>
        <taxon>Bacillales</taxon>
        <taxon>Bacillaceae</taxon>
        <taxon>Lysinibacillus</taxon>
    </lineage>
</organism>